<keyword evidence="1" id="KW-1133">Transmembrane helix</keyword>
<keyword evidence="1" id="KW-0472">Membrane</keyword>
<dbReference type="Pfam" id="PF03793">
    <property type="entry name" value="PASTA"/>
    <property type="match status" value="2"/>
</dbReference>
<sequence length="367" mass="39779">MESEKKKFGVSFNEMQGELQKSTPSFIVYTIAVFLLMFITALAVFFFANKGYEQVLVPDVTGKSLTRALLEMQERELYPKLQLRYSDLPGEAGQVLSQSPSAGSIVKAGRRITLVVSRGVVIDHVGNYVGMNLDTLKTKLDMLYGGVDAPPITIVEPVFKLDSAPIGTILEQEPAEGTPITQGVELRFIVSKGASEPLVKVPNFLGNTIAQILEEMGKVHLLFDFQSHVANAGEIAGTVTSQSVEEGGEVEEFSHITLDIALPVLGALYSGDTVVEKDLNGRDESEVAGMRMEDFANSSHGIFSTKVSRYPIAVPVKLDALPPEGAAYTVTSFNHIGGEITVPYSVPHGTVLVLSVVNQEKERFTVQ</sequence>
<proteinExistence type="predicted"/>
<dbReference type="PROSITE" id="PS51178">
    <property type="entry name" value="PASTA"/>
    <property type="match status" value="3"/>
</dbReference>
<reference evidence="3" key="1">
    <citation type="journal article" date="2020" name="J. ISSAAS">
        <title>Lactobacilli and other gastrointestinal microbiota of Peromyscus leucopus, reservoir host for agents of Lyme disease and other zoonoses in North America.</title>
        <authorList>
            <person name="Milovic A."/>
            <person name="Bassam K."/>
            <person name="Shao H."/>
            <person name="Chatzistamou I."/>
            <person name="Tufts D.M."/>
            <person name="Diuk-Wasser M."/>
            <person name="Barbour A.G."/>
        </authorList>
    </citation>
    <scope>NUCLEOTIDE SEQUENCE</scope>
    <source>
        <strain evidence="3">LL50</strain>
    </source>
</reference>
<dbReference type="EMBL" id="MN577574">
    <property type="protein sequence ID" value="QGT51542.1"/>
    <property type="molecule type" value="Genomic_DNA"/>
</dbReference>
<feature type="domain" description="PASTA" evidence="2">
    <location>
        <begin position="195"/>
        <end position="262"/>
    </location>
</feature>
<name>A0A650EPZ4_9SPIO</name>
<organism evidence="3">
    <name type="scientific">uncultured Spirochaetaceae bacterium</name>
    <dbReference type="NCBI Taxonomy" id="201186"/>
    <lineage>
        <taxon>Bacteria</taxon>
        <taxon>Pseudomonadati</taxon>
        <taxon>Spirochaetota</taxon>
        <taxon>Spirochaetia</taxon>
        <taxon>Spirochaetales</taxon>
        <taxon>Spirochaetaceae</taxon>
        <taxon>environmental samples</taxon>
    </lineage>
</organism>
<feature type="domain" description="PASTA" evidence="2">
    <location>
        <begin position="51"/>
        <end position="118"/>
    </location>
</feature>
<evidence type="ECO:0000259" key="2">
    <source>
        <dbReference type="PROSITE" id="PS51178"/>
    </source>
</evidence>
<dbReference type="AlphaFoldDB" id="A0A650EPZ4"/>
<feature type="domain" description="PASTA" evidence="2">
    <location>
        <begin position="119"/>
        <end position="192"/>
    </location>
</feature>
<dbReference type="CDD" id="cd06577">
    <property type="entry name" value="PASTA_pknB"/>
    <property type="match status" value="2"/>
</dbReference>
<keyword evidence="1" id="KW-0812">Transmembrane</keyword>
<feature type="transmembrane region" description="Helical" evidence="1">
    <location>
        <begin position="26"/>
        <end position="48"/>
    </location>
</feature>
<dbReference type="InterPro" id="IPR005543">
    <property type="entry name" value="PASTA_dom"/>
</dbReference>
<evidence type="ECO:0000313" key="3">
    <source>
        <dbReference type="EMBL" id="QGT51542.1"/>
    </source>
</evidence>
<gene>
    <name evidence="3" type="ORF">Unknown280_2340</name>
</gene>
<dbReference type="SMART" id="SM00740">
    <property type="entry name" value="PASTA"/>
    <property type="match status" value="3"/>
</dbReference>
<protein>
    <submittedName>
        <fullName evidence="3">PASTA domain-containing protein</fullName>
    </submittedName>
</protein>
<accession>A0A650EPZ4</accession>
<evidence type="ECO:0000256" key="1">
    <source>
        <dbReference type="SAM" id="Phobius"/>
    </source>
</evidence>
<dbReference type="Gene3D" id="3.30.10.20">
    <property type="match status" value="2"/>
</dbReference>